<feature type="region of interest" description="Disordered" evidence="1">
    <location>
        <begin position="1"/>
        <end position="83"/>
    </location>
</feature>
<evidence type="ECO:0000256" key="1">
    <source>
        <dbReference type="SAM" id="MobiDB-lite"/>
    </source>
</evidence>
<dbReference type="EMBL" id="JBHSOD010000077">
    <property type="protein sequence ID" value="MFC5890301.1"/>
    <property type="molecule type" value="Genomic_DNA"/>
</dbReference>
<comment type="caution">
    <text evidence="2">The sequence shown here is derived from an EMBL/GenBank/DDBJ whole genome shotgun (WGS) entry which is preliminary data.</text>
</comment>
<dbReference type="RefSeq" id="WP_313762276.1">
    <property type="nucleotide sequence ID" value="NZ_BAAAVH010000009.1"/>
</dbReference>
<reference evidence="3" key="1">
    <citation type="journal article" date="2019" name="Int. J. Syst. Evol. Microbiol.">
        <title>The Global Catalogue of Microorganisms (GCM) 10K type strain sequencing project: providing services to taxonomists for standard genome sequencing and annotation.</title>
        <authorList>
            <consortium name="The Broad Institute Genomics Platform"/>
            <consortium name="The Broad Institute Genome Sequencing Center for Infectious Disease"/>
            <person name="Wu L."/>
            <person name="Ma J."/>
        </authorList>
    </citation>
    <scope>NUCLEOTIDE SEQUENCE [LARGE SCALE GENOMIC DNA]</scope>
    <source>
        <strain evidence="3">CGMCC 4.1469</strain>
    </source>
</reference>
<feature type="compositionally biased region" description="Acidic residues" evidence="1">
    <location>
        <begin position="70"/>
        <end position="83"/>
    </location>
</feature>
<evidence type="ECO:0000313" key="3">
    <source>
        <dbReference type="Proteomes" id="UP001596067"/>
    </source>
</evidence>
<accession>A0ABW1FAD5</accession>
<proteinExistence type="predicted"/>
<protein>
    <recommendedName>
        <fullName evidence="4">Chemotaxis protein</fullName>
    </recommendedName>
</protein>
<name>A0ABW1FAD5_9ACTN</name>
<keyword evidence="3" id="KW-1185">Reference proteome</keyword>
<gene>
    <name evidence="2" type="ORF">ACFP0N_35640</name>
</gene>
<organism evidence="2 3">
    <name type="scientific">Kitasatospora aburaviensis</name>
    <dbReference type="NCBI Taxonomy" id="67265"/>
    <lineage>
        <taxon>Bacteria</taxon>
        <taxon>Bacillati</taxon>
        <taxon>Actinomycetota</taxon>
        <taxon>Actinomycetes</taxon>
        <taxon>Kitasatosporales</taxon>
        <taxon>Streptomycetaceae</taxon>
        <taxon>Kitasatospora</taxon>
    </lineage>
</organism>
<feature type="compositionally biased region" description="Basic and acidic residues" evidence="1">
    <location>
        <begin position="29"/>
        <end position="42"/>
    </location>
</feature>
<evidence type="ECO:0000313" key="2">
    <source>
        <dbReference type="EMBL" id="MFC5890301.1"/>
    </source>
</evidence>
<dbReference type="Proteomes" id="UP001596067">
    <property type="component" value="Unassembled WGS sequence"/>
</dbReference>
<sequence>MTGDEQQDRLEPLSEMEEAAPDDLFAGRSEGEGHRARTEATRSADGGLYGADDDLYGGSAALAPQPALNEDPDAGTDGDADFW</sequence>
<feature type="compositionally biased region" description="Basic and acidic residues" evidence="1">
    <location>
        <begin position="1"/>
        <end position="12"/>
    </location>
</feature>
<evidence type="ECO:0008006" key="4">
    <source>
        <dbReference type="Google" id="ProtNLM"/>
    </source>
</evidence>